<dbReference type="InterPro" id="IPR006016">
    <property type="entry name" value="UspA"/>
</dbReference>
<proteinExistence type="predicted"/>
<reference evidence="4" key="1">
    <citation type="submission" date="2024-06" db="EMBL/GenBank/DDBJ databases">
        <authorList>
            <person name="Ryan C."/>
        </authorList>
    </citation>
    <scope>NUCLEOTIDE SEQUENCE [LARGE SCALE GENOMIC DNA]</scope>
</reference>
<dbReference type="PANTHER" id="PTHR46553">
    <property type="entry name" value="ADENINE NUCLEOTIDE ALPHA HYDROLASES-LIKE SUPERFAMILY PROTEIN"/>
    <property type="match status" value="1"/>
</dbReference>
<dbReference type="PANTHER" id="PTHR46553:SF29">
    <property type="entry name" value="OS10G0437500 PROTEIN"/>
    <property type="match status" value="1"/>
</dbReference>
<accession>A0ABC8X0P2</accession>
<dbReference type="Gene3D" id="3.40.50.12370">
    <property type="match status" value="1"/>
</dbReference>
<feature type="region of interest" description="Disordered" evidence="1">
    <location>
        <begin position="180"/>
        <end position="215"/>
    </location>
</feature>
<dbReference type="Proteomes" id="UP001497457">
    <property type="component" value="Chromosome 13rd"/>
</dbReference>
<protein>
    <recommendedName>
        <fullName evidence="2">UspA domain-containing protein</fullName>
    </recommendedName>
</protein>
<evidence type="ECO:0000313" key="3">
    <source>
        <dbReference type="EMBL" id="CAL4916873.1"/>
    </source>
</evidence>
<keyword evidence="4" id="KW-1185">Reference proteome</keyword>
<feature type="compositionally biased region" description="Basic and acidic residues" evidence="1">
    <location>
        <begin position="180"/>
        <end position="189"/>
    </location>
</feature>
<dbReference type="CDD" id="cd23659">
    <property type="entry name" value="USP_At3g01520-like"/>
    <property type="match status" value="1"/>
</dbReference>
<evidence type="ECO:0000256" key="1">
    <source>
        <dbReference type="SAM" id="MobiDB-lite"/>
    </source>
</evidence>
<evidence type="ECO:0000313" key="4">
    <source>
        <dbReference type="Proteomes" id="UP001497457"/>
    </source>
</evidence>
<evidence type="ECO:0000259" key="2">
    <source>
        <dbReference type="Pfam" id="PF00582"/>
    </source>
</evidence>
<feature type="domain" description="UspA" evidence="2">
    <location>
        <begin position="2"/>
        <end position="138"/>
    </location>
</feature>
<dbReference type="EMBL" id="OZ075123">
    <property type="protein sequence ID" value="CAL4916873.1"/>
    <property type="molecule type" value="Genomic_DNA"/>
</dbReference>
<name>A0ABC8X0P2_9POAL</name>
<dbReference type="Pfam" id="PF00582">
    <property type="entry name" value="Usp"/>
    <property type="match status" value="1"/>
</dbReference>
<gene>
    <name evidence="3" type="ORF">URODEC1_LOCUS18239</name>
</gene>
<sequence length="257" mass="27634">MKVVVALDDSDFSRHALAWALDHLFPAAGADADQPAPRPELVLVHALEPLRHIMYPVGPGSAVYGAPSMMESVRAAQAENARALLDRAKRACHQRGVSADAAVVEGEPREALCRAAADMGAGLLVVGSRGLGAIKRYVTWPRVSQPRLGDAGPQFWFSRPVVSCTVSVCAQGVPGERERLLRAPRRLPDHGGQAASRRRRRSRPPGDDEQLIAGQREKKRAGELRIVVGPFLLSVPAPDGSIIRAVPFVSMDGCLRV</sequence>
<dbReference type="AlphaFoldDB" id="A0ABC8X0P2"/>
<organism evidence="3 4">
    <name type="scientific">Urochloa decumbens</name>
    <dbReference type="NCBI Taxonomy" id="240449"/>
    <lineage>
        <taxon>Eukaryota</taxon>
        <taxon>Viridiplantae</taxon>
        <taxon>Streptophyta</taxon>
        <taxon>Embryophyta</taxon>
        <taxon>Tracheophyta</taxon>
        <taxon>Spermatophyta</taxon>
        <taxon>Magnoliopsida</taxon>
        <taxon>Liliopsida</taxon>
        <taxon>Poales</taxon>
        <taxon>Poaceae</taxon>
        <taxon>PACMAD clade</taxon>
        <taxon>Panicoideae</taxon>
        <taxon>Panicodae</taxon>
        <taxon>Paniceae</taxon>
        <taxon>Melinidinae</taxon>
        <taxon>Urochloa</taxon>
    </lineage>
</organism>
<dbReference type="SUPFAM" id="SSF52402">
    <property type="entry name" value="Adenine nucleotide alpha hydrolases-like"/>
    <property type="match status" value="1"/>
</dbReference>
<reference evidence="3 4" key="2">
    <citation type="submission" date="2024-10" db="EMBL/GenBank/DDBJ databases">
        <authorList>
            <person name="Ryan C."/>
        </authorList>
    </citation>
    <scope>NUCLEOTIDE SEQUENCE [LARGE SCALE GENOMIC DNA]</scope>
</reference>